<dbReference type="Gene3D" id="3.40.50.300">
    <property type="entry name" value="P-loop containing nucleotide triphosphate hydrolases"/>
    <property type="match status" value="1"/>
</dbReference>
<dbReference type="PANTHER" id="PTHR24220">
    <property type="entry name" value="IMPORT ATP-BINDING PROTEIN"/>
    <property type="match status" value="1"/>
</dbReference>
<dbReference type="AlphaFoldDB" id="A0A849SJE6"/>
<dbReference type="PROSITE" id="PS50893">
    <property type="entry name" value="ABC_TRANSPORTER_2"/>
    <property type="match status" value="1"/>
</dbReference>
<gene>
    <name evidence="5" type="ORF">HOP12_11225</name>
</gene>
<dbReference type="Proteomes" id="UP000580839">
    <property type="component" value="Unassembled WGS sequence"/>
</dbReference>
<dbReference type="GO" id="GO:0005524">
    <property type="term" value="F:ATP binding"/>
    <property type="evidence" value="ECO:0007669"/>
    <property type="project" value="UniProtKB-KW"/>
</dbReference>
<sequence length="272" mass="29545">MITFDQVSKRYGERLALDNVSWTMDEGECVVFVGPSGAGKTSILRLVTHEIQPSSGHVTVGTFKGGRLHRTHRALLRRTLGIVYEDFRLLHDRSVFENVALAVRIAGRFSDEEVIPRVMYALDEVGLHHKHPSFPHELSYGERQRVAIARAIVNRPAVILADEPTGALESRSSGEVIALLRRIHEEGAAVILMTTRMDVARQIGGRIIRLEDGKFLDVNGQPLGSIETGRATSTAPTPLFSGPTPTPPLAGEPTGTDPLNSLATPPAPAEGI</sequence>
<proteinExistence type="predicted"/>
<feature type="domain" description="ABC transporter" evidence="4">
    <location>
        <begin position="2"/>
        <end position="237"/>
    </location>
</feature>
<accession>A0A849SJE6</accession>
<dbReference type="GO" id="GO:0016887">
    <property type="term" value="F:ATP hydrolysis activity"/>
    <property type="evidence" value="ECO:0007669"/>
    <property type="project" value="InterPro"/>
</dbReference>
<dbReference type="PANTHER" id="PTHR24220:SF470">
    <property type="entry name" value="CELL DIVISION ATP-BINDING PROTEIN FTSE"/>
    <property type="match status" value="1"/>
</dbReference>
<protein>
    <submittedName>
        <fullName evidence="5">ATP-binding cassette domain-containing protein</fullName>
    </submittedName>
</protein>
<dbReference type="InterPro" id="IPR003439">
    <property type="entry name" value="ABC_transporter-like_ATP-bd"/>
</dbReference>
<dbReference type="SMART" id="SM00382">
    <property type="entry name" value="AAA"/>
    <property type="match status" value="1"/>
</dbReference>
<evidence type="ECO:0000256" key="3">
    <source>
        <dbReference type="SAM" id="MobiDB-lite"/>
    </source>
</evidence>
<keyword evidence="1" id="KW-0547">Nucleotide-binding</keyword>
<evidence type="ECO:0000259" key="4">
    <source>
        <dbReference type="PROSITE" id="PS50893"/>
    </source>
</evidence>
<dbReference type="PROSITE" id="PS00211">
    <property type="entry name" value="ABC_TRANSPORTER_1"/>
    <property type="match status" value="1"/>
</dbReference>
<dbReference type="Pfam" id="PF00005">
    <property type="entry name" value="ABC_tran"/>
    <property type="match status" value="1"/>
</dbReference>
<dbReference type="InterPro" id="IPR003593">
    <property type="entry name" value="AAA+_ATPase"/>
</dbReference>
<dbReference type="InterPro" id="IPR017871">
    <property type="entry name" value="ABC_transporter-like_CS"/>
</dbReference>
<comment type="caution">
    <text evidence="5">The sequence shown here is derived from an EMBL/GenBank/DDBJ whole genome shotgun (WGS) entry which is preliminary data.</text>
</comment>
<dbReference type="GO" id="GO:0022857">
    <property type="term" value="F:transmembrane transporter activity"/>
    <property type="evidence" value="ECO:0007669"/>
    <property type="project" value="TreeGrafter"/>
</dbReference>
<keyword evidence="2 5" id="KW-0067">ATP-binding</keyword>
<feature type="region of interest" description="Disordered" evidence="3">
    <location>
        <begin position="226"/>
        <end position="272"/>
    </location>
</feature>
<dbReference type="GO" id="GO:0005886">
    <property type="term" value="C:plasma membrane"/>
    <property type="evidence" value="ECO:0007669"/>
    <property type="project" value="TreeGrafter"/>
</dbReference>
<dbReference type="InterPro" id="IPR027417">
    <property type="entry name" value="P-loop_NTPase"/>
</dbReference>
<evidence type="ECO:0000256" key="2">
    <source>
        <dbReference type="ARBA" id="ARBA00022840"/>
    </source>
</evidence>
<evidence type="ECO:0000313" key="6">
    <source>
        <dbReference type="Proteomes" id="UP000580839"/>
    </source>
</evidence>
<organism evidence="5 6">
    <name type="scientific">Eiseniibacteriota bacterium</name>
    <dbReference type="NCBI Taxonomy" id="2212470"/>
    <lineage>
        <taxon>Bacteria</taxon>
        <taxon>Candidatus Eiseniibacteriota</taxon>
    </lineage>
</organism>
<name>A0A849SJE6_UNCEI</name>
<dbReference type="InterPro" id="IPR015854">
    <property type="entry name" value="ABC_transpr_LolD-like"/>
</dbReference>
<evidence type="ECO:0000256" key="1">
    <source>
        <dbReference type="ARBA" id="ARBA00022741"/>
    </source>
</evidence>
<dbReference type="SUPFAM" id="SSF52540">
    <property type="entry name" value="P-loop containing nucleoside triphosphate hydrolases"/>
    <property type="match status" value="1"/>
</dbReference>
<evidence type="ECO:0000313" key="5">
    <source>
        <dbReference type="EMBL" id="NOT34726.1"/>
    </source>
</evidence>
<reference evidence="5 6" key="1">
    <citation type="submission" date="2020-04" db="EMBL/GenBank/DDBJ databases">
        <title>Metagenomic profiling of ammonia- and methane-oxidizing microorganisms in a Dutch drinking water treatment plant.</title>
        <authorList>
            <person name="Poghosyan L."/>
            <person name="Leucker S."/>
        </authorList>
    </citation>
    <scope>NUCLEOTIDE SEQUENCE [LARGE SCALE GENOMIC DNA]</scope>
    <source>
        <strain evidence="5">S-RSF-IL-03</strain>
    </source>
</reference>
<dbReference type="EMBL" id="JABFRW010000143">
    <property type="protein sequence ID" value="NOT34726.1"/>
    <property type="molecule type" value="Genomic_DNA"/>
</dbReference>